<dbReference type="GO" id="GO:0003697">
    <property type="term" value="F:single-stranded DNA binding"/>
    <property type="evidence" value="ECO:0007669"/>
    <property type="project" value="UniProtKB-ARBA"/>
</dbReference>
<evidence type="ECO:0000256" key="1">
    <source>
        <dbReference type="ARBA" id="ARBA00006638"/>
    </source>
</evidence>
<evidence type="ECO:0000256" key="4">
    <source>
        <dbReference type="ARBA" id="ARBA00023172"/>
    </source>
</evidence>
<evidence type="ECO:0000313" key="8">
    <source>
        <dbReference type="EMBL" id="EJT80712.1"/>
    </source>
</evidence>
<dbReference type="GeneID" id="20341164"/>
<dbReference type="PANTHER" id="PTHR12132">
    <property type="entry name" value="DNA REPAIR AND RECOMBINATION PROTEIN RAD52, RAD59"/>
    <property type="match status" value="1"/>
</dbReference>
<dbReference type="VEuPathDB" id="FungiDB:GGTG_00706"/>
<feature type="compositionally biased region" description="Polar residues" evidence="7">
    <location>
        <begin position="441"/>
        <end position="460"/>
    </location>
</feature>
<accession>J3NHG9</accession>
<feature type="compositionally biased region" description="Polar residues" evidence="7">
    <location>
        <begin position="332"/>
        <end position="350"/>
    </location>
</feature>
<dbReference type="eggNOG" id="KOG4141">
    <property type="taxonomic scope" value="Eukaryota"/>
</dbReference>
<dbReference type="Proteomes" id="UP000006039">
    <property type="component" value="Unassembled WGS sequence"/>
</dbReference>
<reference evidence="9" key="4">
    <citation type="journal article" date="2015" name="G3 (Bethesda)">
        <title>Genome sequences of three phytopathogenic species of the Magnaporthaceae family of fungi.</title>
        <authorList>
            <person name="Okagaki L.H."/>
            <person name="Nunes C.C."/>
            <person name="Sailsbery J."/>
            <person name="Clay B."/>
            <person name="Brown D."/>
            <person name="John T."/>
            <person name="Oh Y."/>
            <person name="Young N."/>
            <person name="Fitzgerald M."/>
            <person name="Haas B.J."/>
            <person name="Zeng Q."/>
            <person name="Young S."/>
            <person name="Adiconis X."/>
            <person name="Fan L."/>
            <person name="Levin J.Z."/>
            <person name="Mitchell T.K."/>
            <person name="Okubara P.A."/>
            <person name="Farman M.L."/>
            <person name="Kohn L.M."/>
            <person name="Birren B."/>
            <person name="Ma L.-J."/>
            <person name="Dean R.A."/>
        </authorList>
    </citation>
    <scope>NUCLEOTIDE SEQUENCE</scope>
    <source>
        <strain evidence="9">R3-111a-1</strain>
    </source>
</reference>
<dbReference type="EMBL" id="GL385395">
    <property type="protein sequence ID" value="EJT80712.1"/>
    <property type="molecule type" value="Genomic_DNA"/>
</dbReference>
<dbReference type="Pfam" id="PF04098">
    <property type="entry name" value="Rad52_Rad22"/>
    <property type="match status" value="1"/>
</dbReference>
<name>J3NHG9_GAET3</name>
<evidence type="ECO:0000256" key="6">
    <source>
        <dbReference type="ARBA" id="ARBA00077224"/>
    </source>
</evidence>
<dbReference type="GO" id="GO:0006312">
    <property type="term" value="P:mitotic recombination"/>
    <property type="evidence" value="ECO:0007669"/>
    <property type="project" value="TreeGrafter"/>
</dbReference>
<evidence type="ECO:0000256" key="7">
    <source>
        <dbReference type="SAM" id="MobiDB-lite"/>
    </source>
</evidence>
<dbReference type="InterPro" id="IPR007232">
    <property type="entry name" value="Rad52_Rad59_Rad22"/>
</dbReference>
<dbReference type="Gene3D" id="3.30.390.80">
    <property type="entry name" value="DNA repair protein Rad52/59/22"/>
    <property type="match status" value="1"/>
</dbReference>
<dbReference type="HOGENOM" id="CLU_011431_4_0_1"/>
<keyword evidence="5" id="KW-0234">DNA repair</keyword>
<organism evidence="8">
    <name type="scientific">Gaeumannomyces tritici (strain R3-111a-1)</name>
    <name type="common">Wheat and barley take-all root rot fungus</name>
    <name type="synonym">Gaeumannomyces graminis var. tritici</name>
    <dbReference type="NCBI Taxonomy" id="644352"/>
    <lineage>
        <taxon>Eukaryota</taxon>
        <taxon>Fungi</taxon>
        <taxon>Dikarya</taxon>
        <taxon>Ascomycota</taxon>
        <taxon>Pezizomycotina</taxon>
        <taxon>Sordariomycetes</taxon>
        <taxon>Sordariomycetidae</taxon>
        <taxon>Magnaporthales</taxon>
        <taxon>Magnaporthaceae</taxon>
        <taxon>Gaeumannomyces</taxon>
    </lineage>
</organism>
<dbReference type="SUPFAM" id="SSF54768">
    <property type="entry name" value="dsRNA-binding domain-like"/>
    <property type="match status" value="1"/>
</dbReference>
<dbReference type="OrthoDB" id="10061064at2759"/>
<evidence type="ECO:0000256" key="3">
    <source>
        <dbReference type="ARBA" id="ARBA00023125"/>
    </source>
</evidence>
<reference evidence="8" key="2">
    <citation type="submission" date="2010-07" db="EMBL/GenBank/DDBJ databases">
        <authorList>
            <consortium name="The Broad Institute Genome Sequencing Platform"/>
            <consortium name="Broad Institute Genome Sequencing Center for Infectious Disease"/>
            <person name="Ma L.-J."/>
            <person name="Dead R."/>
            <person name="Young S."/>
            <person name="Zeng Q."/>
            <person name="Koehrsen M."/>
            <person name="Alvarado L."/>
            <person name="Berlin A."/>
            <person name="Chapman S.B."/>
            <person name="Chen Z."/>
            <person name="Freedman E."/>
            <person name="Gellesch M."/>
            <person name="Goldberg J."/>
            <person name="Griggs A."/>
            <person name="Gujja S."/>
            <person name="Heilman E.R."/>
            <person name="Heiman D."/>
            <person name="Hepburn T."/>
            <person name="Howarth C."/>
            <person name="Jen D."/>
            <person name="Larson L."/>
            <person name="Mehta T."/>
            <person name="Neiman D."/>
            <person name="Pearson M."/>
            <person name="Roberts A."/>
            <person name="Saif S."/>
            <person name="Shea T."/>
            <person name="Shenoy N."/>
            <person name="Sisk P."/>
            <person name="Stolte C."/>
            <person name="Sykes S."/>
            <person name="Walk T."/>
            <person name="White J."/>
            <person name="Yandava C."/>
            <person name="Haas B."/>
            <person name="Nusbaum C."/>
            <person name="Birren B."/>
        </authorList>
    </citation>
    <scope>NUCLEOTIDE SEQUENCE</scope>
    <source>
        <strain evidence="8">R3-111a-1</strain>
    </source>
</reference>
<dbReference type="FunFam" id="3.30.390.80:FF:000001">
    <property type="entry name" value="DNA repair protein RAD52 homolog"/>
    <property type="match status" value="1"/>
</dbReference>
<keyword evidence="10" id="KW-1185">Reference proteome</keyword>
<dbReference type="InterPro" id="IPR042525">
    <property type="entry name" value="Rad52_Rad59_Rad22_sf"/>
</dbReference>
<gene>
    <name evidence="9" type="primary">20341164</name>
    <name evidence="8" type="ORF">GGTG_00706</name>
</gene>
<dbReference type="NCBIfam" id="TIGR00607">
    <property type="entry name" value="rad52"/>
    <property type="match status" value="1"/>
</dbReference>
<reference evidence="9" key="5">
    <citation type="submission" date="2018-04" db="UniProtKB">
        <authorList>
            <consortium name="EnsemblFungi"/>
        </authorList>
    </citation>
    <scope>IDENTIFICATION</scope>
    <source>
        <strain evidence="9">R3-111a-1</strain>
    </source>
</reference>
<feature type="compositionally biased region" description="Polar residues" evidence="7">
    <location>
        <begin position="474"/>
        <end position="492"/>
    </location>
</feature>
<sequence>MPAPGQQHSHVQNPFEEARPRLSLWTAQEIAALQTRLDRQLGPEYLSARSGPSGQKVHYVAADKIISLANDVFGFNGWSTSIQDVQVDFADVNPQTGKISLGLSVVVRVTLRDGTFHEDMGYGHIENCKSKASAFEKAKKEGTTDALKRALRHFGNLLGNCIYDKDYLAKVTKIKVAPTKFDESGLHRHSDFVKKEADIKPKLETPAAPPAPAAAHPDSFDDFLGELDEADFCVMEAEVEGDGHFEDATALDASHSTSNSSSNDRGGNNGNRQPQGGHMNNSTAQQRPMPPPPRQNPPPQRQSAGPASVNNQSRQPQTPGQQPSRPGMAPNGGSNQMNNHGIRPQPQTNHQGRPQPQQPGNGMGQRPANNGNNSNPQHTPPAPQNGAAGGEGTGFFSARAVPRVPDDGTVIPPASISGKAFDPKAESPSIRKTPGIDHNSSRPLSKTGQHVAPPSSSQAANDRPSLGTGGGMNDSMSRAQSPLPPSNYQSPQGPMGRPNVLNPQLDHSRRIGAPGGPGSPLANRNQYRPLTVTAKRPPLAEVPNGAGGGSGGEVKRMKLQ</sequence>
<dbReference type="GO" id="GO:0005634">
    <property type="term" value="C:nucleus"/>
    <property type="evidence" value="ECO:0007669"/>
    <property type="project" value="InterPro"/>
</dbReference>
<keyword evidence="3" id="KW-0238">DNA-binding</keyword>
<dbReference type="InterPro" id="IPR004585">
    <property type="entry name" value="DNA_recomb/repair_Rad52"/>
</dbReference>
<feature type="compositionally biased region" description="Low complexity" evidence="7">
    <location>
        <begin position="351"/>
        <end position="367"/>
    </location>
</feature>
<dbReference type="RefSeq" id="XP_009216721.1">
    <property type="nucleotide sequence ID" value="XM_009218457.1"/>
</dbReference>
<protein>
    <recommendedName>
        <fullName evidence="6">RAD52 homolog</fullName>
    </recommendedName>
</protein>
<comment type="similarity">
    <text evidence="1">Belongs to the RAD52 family.</text>
</comment>
<dbReference type="STRING" id="644352.J3NHG9"/>
<keyword evidence="2" id="KW-0227">DNA damage</keyword>
<dbReference type="EnsemblFungi" id="EJT80712">
    <property type="protein sequence ID" value="EJT80712"/>
    <property type="gene ID" value="GGTG_00706"/>
</dbReference>
<dbReference type="AlphaFoldDB" id="J3NHG9"/>
<dbReference type="PANTHER" id="PTHR12132:SF1">
    <property type="entry name" value="DNA REPAIR PROTEIN RAD52 HOMOLOG"/>
    <property type="match status" value="1"/>
</dbReference>
<evidence type="ECO:0000313" key="9">
    <source>
        <dbReference type="EnsemblFungi" id="EJT80712"/>
    </source>
</evidence>
<feature type="compositionally biased region" description="Polar residues" evidence="7">
    <location>
        <begin position="368"/>
        <end position="377"/>
    </location>
</feature>
<dbReference type="GO" id="GO:0000730">
    <property type="term" value="P:DNA recombinase assembly"/>
    <property type="evidence" value="ECO:0007669"/>
    <property type="project" value="InterPro"/>
</dbReference>
<dbReference type="InterPro" id="IPR041247">
    <property type="entry name" value="Rad52_fam"/>
</dbReference>
<feature type="compositionally biased region" description="Pro residues" evidence="7">
    <location>
        <begin position="288"/>
        <end position="300"/>
    </location>
</feature>
<feature type="compositionally biased region" description="Low complexity" evidence="7">
    <location>
        <begin position="256"/>
        <end position="277"/>
    </location>
</feature>
<keyword evidence="4" id="KW-0233">DNA recombination</keyword>
<reference evidence="10" key="1">
    <citation type="submission" date="2010-07" db="EMBL/GenBank/DDBJ databases">
        <title>The genome sequence of Gaeumannomyces graminis var. tritici strain R3-111a-1.</title>
        <authorList>
            <consortium name="The Broad Institute Genome Sequencing Platform"/>
            <person name="Ma L.-J."/>
            <person name="Dead R."/>
            <person name="Young S."/>
            <person name="Zeng Q."/>
            <person name="Koehrsen M."/>
            <person name="Alvarado L."/>
            <person name="Berlin A."/>
            <person name="Chapman S.B."/>
            <person name="Chen Z."/>
            <person name="Freedman E."/>
            <person name="Gellesch M."/>
            <person name="Goldberg J."/>
            <person name="Griggs A."/>
            <person name="Gujja S."/>
            <person name="Heilman E.R."/>
            <person name="Heiman D."/>
            <person name="Hepburn T."/>
            <person name="Howarth C."/>
            <person name="Jen D."/>
            <person name="Larson L."/>
            <person name="Mehta T."/>
            <person name="Neiman D."/>
            <person name="Pearson M."/>
            <person name="Roberts A."/>
            <person name="Saif S."/>
            <person name="Shea T."/>
            <person name="Shenoy N."/>
            <person name="Sisk P."/>
            <person name="Stolte C."/>
            <person name="Sykes S."/>
            <person name="Walk T."/>
            <person name="White J."/>
            <person name="Yandava C."/>
            <person name="Haas B."/>
            <person name="Nusbaum C."/>
            <person name="Birren B."/>
        </authorList>
    </citation>
    <scope>NUCLEOTIDE SEQUENCE [LARGE SCALE GENOMIC DNA]</scope>
    <source>
        <strain evidence="10">R3-111a-1</strain>
    </source>
</reference>
<reference evidence="8" key="3">
    <citation type="submission" date="2010-09" db="EMBL/GenBank/DDBJ databases">
        <title>Annotation of Gaeumannomyces graminis var. tritici R3-111a-1.</title>
        <authorList>
            <consortium name="The Broad Institute Genome Sequencing Platform"/>
            <person name="Ma L.-J."/>
            <person name="Dead R."/>
            <person name="Young S.K."/>
            <person name="Zeng Q."/>
            <person name="Gargeya S."/>
            <person name="Fitzgerald M."/>
            <person name="Haas B."/>
            <person name="Abouelleil A."/>
            <person name="Alvarado L."/>
            <person name="Arachchi H.M."/>
            <person name="Berlin A."/>
            <person name="Brown A."/>
            <person name="Chapman S.B."/>
            <person name="Chen Z."/>
            <person name="Dunbar C."/>
            <person name="Freedman E."/>
            <person name="Gearin G."/>
            <person name="Gellesch M."/>
            <person name="Goldberg J."/>
            <person name="Griggs A."/>
            <person name="Gujja S."/>
            <person name="Heiman D."/>
            <person name="Howarth C."/>
            <person name="Larson L."/>
            <person name="Lui A."/>
            <person name="MacDonald P.J.P."/>
            <person name="Mehta T."/>
            <person name="Montmayeur A."/>
            <person name="Murphy C."/>
            <person name="Neiman D."/>
            <person name="Pearson M."/>
            <person name="Priest M."/>
            <person name="Roberts A."/>
            <person name="Saif S."/>
            <person name="Shea T."/>
            <person name="Shenoy N."/>
            <person name="Sisk P."/>
            <person name="Stolte C."/>
            <person name="Sykes S."/>
            <person name="Yandava C."/>
            <person name="Wortman J."/>
            <person name="Nusbaum C."/>
            <person name="Birren B."/>
        </authorList>
    </citation>
    <scope>NUCLEOTIDE SEQUENCE</scope>
    <source>
        <strain evidence="8">R3-111a-1</strain>
    </source>
</reference>
<dbReference type="GO" id="GO:0045002">
    <property type="term" value="P:double-strand break repair via single-strand annealing"/>
    <property type="evidence" value="ECO:0007669"/>
    <property type="project" value="InterPro"/>
</dbReference>
<feature type="region of interest" description="Disordered" evidence="7">
    <location>
        <begin position="252"/>
        <end position="560"/>
    </location>
</feature>
<evidence type="ECO:0000313" key="10">
    <source>
        <dbReference type="Proteomes" id="UP000006039"/>
    </source>
</evidence>
<feature type="compositionally biased region" description="Polar residues" evidence="7">
    <location>
        <begin position="303"/>
        <end position="324"/>
    </location>
</feature>
<proteinExistence type="inferred from homology"/>
<feature type="region of interest" description="Disordered" evidence="7">
    <location>
        <begin position="203"/>
        <end position="222"/>
    </location>
</feature>
<evidence type="ECO:0000256" key="2">
    <source>
        <dbReference type="ARBA" id="ARBA00022763"/>
    </source>
</evidence>
<evidence type="ECO:0000256" key="5">
    <source>
        <dbReference type="ARBA" id="ARBA00023204"/>
    </source>
</evidence>